<feature type="transmembrane region" description="Helical" evidence="1">
    <location>
        <begin position="61"/>
        <end position="83"/>
    </location>
</feature>
<accession>A0AAU6WSD3</accession>
<dbReference type="EMBL" id="CP154834">
    <property type="protein sequence ID" value="XAO75183.1"/>
    <property type="molecule type" value="Genomic_DNA"/>
</dbReference>
<proteinExistence type="predicted"/>
<dbReference type="RefSeq" id="WP_294239167.1">
    <property type="nucleotide sequence ID" value="NZ_CP154834.1"/>
</dbReference>
<dbReference type="Pfam" id="PF14126">
    <property type="entry name" value="DUF4293"/>
    <property type="match status" value="1"/>
</dbReference>
<dbReference type="Proteomes" id="UP001463665">
    <property type="component" value="Chromosome"/>
</dbReference>
<keyword evidence="1" id="KW-0812">Transmembrane</keyword>
<organism evidence="2 3">
    <name type="scientific">Chryseobacterium endophyticum</name>
    <dbReference type="NCBI Taxonomy" id="1854762"/>
    <lineage>
        <taxon>Bacteria</taxon>
        <taxon>Pseudomonadati</taxon>
        <taxon>Bacteroidota</taxon>
        <taxon>Flavobacteriia</taxon>
        <taxon>Flavobacteriales</taxon>
        <taxon>Weeksellaceae</taxon>
        <taxon>Chryseobacterium group</taxon>
        <taxon>Chryseobacterium</taxon>
    </lineage>
</organism>
<keyword evidence="1" id="KW-0472">Membrane</keyword>
<dbReference type="AlphaFoldDB" id="A0AAU6WSD3"/>
<dbReference type="InterPro" id="IPR025635">
    <property type="entry name" value="DUF4293"/>
</dbReference>
<protein>
    <submittedName>
        <fullName evidence="2">DUF4293 family protein</fullName>
    </submittedName>
</protein>
<feature type="transmembrane region" description="Helical" evidence="1">
    <location>
        <begin position="95"/>
        <end position="115"/>
    </location>
</feature>
<evidence type="ECO:0000313" key="2">
    <source>
        <dbReference type="EMBL" id="XAO75183.1"/>
    </source>
</evidence>
<evidence type="ECO:0000256" key="1">
    <source>
        <dbReference type="SAM" id="Phobius"/>
    </source>
</evidence>
<feature type="transmembrane region" description="Helical" evidence="1">
    <location>
        <begin position="34"/>
        <end position="54"/>
    </location>
</feature>
<name>A0AAU6WSD3_9FLAO</name>
<gene>
    <name evidence="2" type="ORF">AAFP95_04190</name>
</gene>
<evidence type="ECO:0000313" key="3">
    <source>
        <dbReference type="Proteomes" id="UP001463665"/>
    </source>
</evidence>
<keyword evidence="3" id="KW-1185">Reference proteome</keyword>
<sequence length="129" mass="14488">MLQRIQTIWTFLAVLAAVFLFVTAQDVIVSDSIPVVNIGCVALVLIGLLSVFSFKNRKRQILLNTISIIINALLIGVLAYWLLNLSGGIRFPEKGIEPIFSLIAMICLFIANIYIKRDERLVKSVDRLR</sequence>
<keyword evidence="1" id="KW-1133">Transmembrane helix</keyword>
<reference evidence="2 3" key="1">
    <citation type="submission" date="2024-04" db="EMBL/GenBank/DDBJ databases">
        <title>Genome sequencing and assembly of rice foliar adapted Chryseobacterium endophyticum OsEnb-ALM-A6.</title>
        <authorList>
            <person name="Kumar S."/>
            <person name="Javed M."/>
            <person name="Chouhan V."/>
            <person name="Charishma K."/>
            <person name="Patel A."/>
            <person name="Kumar M."/>
            <person name="Sahu K.P."/>
            <person name="Kumar A."/>
        </authorList>
    </citation>
    <scope>NUCLEOTIDE SEQUENCE [LARGE SCALE GENOMIC DNA]</scope>
    <source>
        <strain evidence="2 3">OsEnb-ALM-A6</strain>
    </source>
</reference>